<keyword evidence="2" id="KW-1185">Reference proteome</keyword>
<evidence type="ECO:0000313" key="1">
    <source>
        <dbReference type="EMBL" id="MFC5381364.1"/>
    </source>
</evidence>
<organism evidence="1 2">
    <name type="scientific">Aquipuribacter nitratireducens</name>
    <dbReference type="NCBI Taxonomy" id="650104"/>
    <lineage>
        <taxon>Bacteria</taxon>
        <taxon>Bacillati</taxon>
        <taxon>Actinomycetota</taxon>
        <taxon>Actinomycetes</taxon>
        <taxon>Micrococcales</taxon>
        <taxon>Intrasporangiaceae</taxon>
        <taxon>Aquipuribacter</taxon>
    </lineage>
</organism>
<reference evidence="2" key="1">
    <citation type="journal article" date="2019" name="Int. J. Syst. Evol. Microbiol.">
        <title>The Global Catalogue of Microorganisms (GCM) 10K type strain sequencing project: providing services to taxonomists for standard genome sequencing and annotation.</title>
        <authorList>
            <consortium name="The Broad Institute Genomics Platform"/>
            <consortium name="The Broad Institute Genome Sequencing Center for Infectious Disease"/>
            <person name="Wu L."/>
            <person name="Ma J."/>
        </authorList>
    </citation>
    <scope>NUCLEOTIDE SEQUENCE [LARGE SCALE GENOMIC DNA]</scope>
    <source>
        <strain evidence="2">CCUG 43114</strain>
    </source>
</reference>
<sequence>MPDDMWVGLGAAVAEVAARAAAAPPTSWQGPAAETCAAEVRSAVAALDDAEAGVARAASKAREAG</sequence>
<evidence type="ECO:0000313" key="2">
    <source>
        <dbReference type="Proteomes" id="UP001596122"/>
    </source>
</evidence>
<dbReference type="EMBL" id="JBHSLD010000009">
    <property type="protein sequence ID" value="MFC5381364.1"/>
    <property type="molecule type" value="Genomic_DNA"/>
</dbReference>
<protein>
    <submittedName>
        <fullName evidence="1">Uncharacterized protein</fullName>
    </submittedName>
</protein>
<dbReference type="RefSeq" id="WP_340269255.1">
    <property type="nucleotide sequence ID" value="NZ_JBBEOG010000004.1"/>
</dbReference>
<accession>A0ABW0GPZ4</accession>
<gene>
    <name evidence="1" type="ORF">ACFPJ6_11220</name>
</gene>
<proteinExistence type="predicted"/>
<comment type="caution">
    <text evidence="1">The sequence shown here is derived from an EMBL/GenBank/DDBJ whole genome shotgun (WGS) entry which is preliminary data.</text>
</comment>
<dbReference type="Proteomes" id="UP001596122">
    <property type="component" value="Unassembled WGS sequence"/>
</dbReference>
<name>A0ABW0GPZ4_9MICO</name>